<accession>A0A5S6PCW0</accession>
<dbReference type="STRING" id="6279.A0A5S6PCW0"/>
<name>A0A4E9FXH9_BRUMA</name>
<dbReference type="EMBL" id="CAAKNF010000148">
    <property type="protein sequence ID" value="VIP00497.1"/>
    <property type="molecule type" value="Genomic_DNA"/>
</dbReference>
<keyword evidence="2" id="KW-1185">Reference proteome</keyword>
<proteinExistence type="predicted"/>
<dbReference type="KEGG" id="bmy:BM_BM17291"/>
<gene>
    <name evidence="1 3" type="primary">Bm17291</name>
    <name evidence="1" type="ORF">BM_BM17291</name>
</gene>
<dbReference type="Proteomes" id="UP000006672">
    <property type="component" value="Unassembled WGS sequence"/>
</dbReference>
<evidence type="ECO:0000313" key="3">
    <source>
        <dbReference type="WBParaSite" id="Bm17291.1"/>
    </source>
</evidence>
<sequence>MKVSGFGTLKKLRFFVEGNVISGSKFKLQIAPSGHSLPPKGYDSGVNYYQAPSGHGNVVVNENSEHCQEPFASPQIIRFLKPYRPLLIYKVKPDDKISIVGLNDFAPGKPLKCILKHVDGKKEEIWLSHSFNAAQIE</sequence>
<organism evidence="1">
    <name type="scientific">Brugia malayi</name>
    <name type="common">Filarial nematode worm</name>
    <dbReference type="NCBI Taxonomy" id="6279"/>
    <lineage>
        <taxon>Eukaryota</taxon>
        <taxon>Metazoa</taxon>
        <taxon>Ecdysozoa</taxon>
        <taxon>Nematoda</taxon>
        <taxon>Chromadorea</taxon>
        <taxon>Rhabditida</taxon>
        <taxon>Spirurina</taxon>
        <taxon>Spiruromorpha</taxon>
        <taxon>Filarioidea</taxon>
        <taxon>Onchocercidae</taxon>
        <taxon>Brugia</taxon>
    </lineage>
</organism>
<dbReference type="AlphaFoldDB" id="A0A4E9FXH9"/>
<dbReference type="GeneID" id="66058695"/>
<reference evidence="3" key="3">
    <citation type="submission" date="2019-12" db="UniProtKB">
        <authorList>
            <consortium name="WormBaseParasite"/>
        </authorList>
    </citation>
    <scope>IDENTIFICATION</scope>
</reference>
<evidence type="ECO:0000313" key="2">
    <source>
        <dbReference type="Proteomes" id="UP000006672"/>
    </source>
</evidence>
<dbReference type="WBParaSite" id="Bm17291.1">
    <property type="protein sequence ID" value="Bm17291.1"/>
    <property type="gene ID" value="WBGene00268434"/>
</dbReference>
<evidence type="ECO:0000313" key="1">
    <source>
        <dbReference type="EMBL" id="VIP00497.1"/>
    </source>
</evidence>
<accession>A0A4E9FXH9</accession>
<protein>
    <submittedName>
        <fullName evidence="1 3">Uncharacterized protein</fullName>
    </submittedName>
</protein>
<dbReference type="CTD" id="66058695"/>
<dbReference type="OrthoDB" id="2224430at2759"/>
<reference evidence="2" key="1">
    <citation type="journal article" date="2007" name="Science">
        <title>Draft genome of the filarial nematode parasite Brugia malayi.</title>
        <authorList>
            <person name="Ghedin E."/>
            <person name="Wang S."/>
            <person name="Spiro D."/>
            <person name="Caler E."/>
            <person name="Zhao Q."/>
            <person name="Crabtree J."/>
            <person name="Allen J.E."/>
            <person name="Delcher A.L."/>
            <person name="Guiliano D.B."/>
            <person name="Miranda-Saavedra D."/>
            <person name="Angiuoli S.V."/>
            <person name="Creasy T."/>
            <person name="Amedeo P."/>
            <person name="Haas B."/>
            <person name="El-Sayed N.M."/>
            <person name="Wortman J.R."/>
            <person name="Feldblyum T."/>
            <person name="Tallon L."/>
            <person name="Schatz M."/>
            <person name="Shumway M."/>
            <person name="Koo H."/>
            <person name="Salzberg S.L."/>
            <person name="Schobel S."/>
            <person name="Pertea M."/>
            <person name="Pop M."/>
            <person name="White O."/>
            <person name="Barton G.J."/>
            <person name="Carlow C.K."/>
            <person name="Crawford M.J."/>
            <person name="Daub J."/>
            <person name="Dimmic M.W."/>
            <person name="Estes C.F."/>
            <person name="Foster J.M."/>
            <person name="Ganatra M."/>
            <person name="Gregory W.F."/>
            <person name="Johnson N.M."/>
            <person name="Jin J."/>
            <person name="Komuniecki R."/>
            <person name="Korf I."/>
            <person name="Kumar S."/>
            <person name="Laney S."/>
            <person name="Li B.W."/>
            <person name="Li W."/>
            <person name="Lindblom T.H."/>
            <person name="Lustigman S."/>
            <person name="Ma D."/>
            <person name="Maina C.V."/>
            <person name="Martin D.M."/>
            <person name="McCarter J.P."/>
            <person name="McReynolds L."/>
            <person name="Mitreva M."/>
            <person name="Nutman T.B."/>
            <person name="Parkinson J."/>
            <person name="Peregrin-Alvarez J.M."/>
            <person name="Poole C."/>
            <person name="Ren Q."/>
            <person name="Saunders L."/>
            <person name="Sluder A.E."/>
            <person name="Smith K."/>
            <person name="Stanke M."/>
            <person name="Unnasch T.R."/>
            <person name="Ware J."/>
            <person name="Wei A.D."/>
            <person name="Weil G."/>
            <person name="Williams D.J."/>
            <person name="Zhang Y."/>
            <person name="Williams S.A."/>
            <person name="Fraser-Liggett C."/>
            <person name="Slatko B."/>
            <person name="Blaxter M.L."/>
            <person name="Scott A.L."/>
        </authorList>
    </citation>
    <scope>NUCLEOTIDE SEQUENCE</scope>
    <source>
        <strain evidence="2">FR3</strain>
    </source>
</reference>
<dbReference type="RefSeq" id="XP_042939022.1">
    <property type="nucleotide sequence ID" value="XM_043083088.1"/>
</dbReference>
<reference evidence="1" key="2">
    <citation type="submission" date="2019-04" db="EMBL/GenBank/DDBJ databases">
        <authorList>
            <person name="Howe K."/>
            <person name="Paulini M."/>
            <person name="Williams G."/>
        </authorList>
    </citation>
    <scope>NUCLEOTIDE SEQUENCE [LARGE SCALE GENOMIC DNA]</scope>
    <source>
        <strain evidence="1">FR3</strain>
    </source>
</reference>